<dbReference type="EMBL" id="JBHSGK010000021">
    <property type="protein sequence ID" value="MFC4738294.1"/>
    <property type="molecule type" value="Genomic_DNA"/>
</dbReference>
<comment type="caution">
    <text evidence="2">The sequence shown here is derived from an EMBL/GenBank/DDBJ whole genome shotgun (WGS) entry which is preliminary data.</text>
</comment>
<organism evidence="2 3">
    <name type="scientific">Bacillus daqingensis</name>
    <dbReference type="NCBI Taxonomy" id="872396"/>
    <lineage>
        <taxon>Bacteria</taxon>
        <taxon>Bacillati</taxon>
        <taxon>Bacillota</taxon>
        <taxon>Bacilli</taxon>
        <taxon>Bacillales</taxon>
        <taxon>Bacillaceae</taxon>
        <taxon>Bacillus</taxon>
    </lineage>
</organism>
<dbReference type="Pfam" id="PF22282">
    <property type="entry name" value="CydS"/>
    <property type="match status" value="1"/>
</dbReference>
<evidence type="ECO:0000313" key="3">
    <source>
        <dbReference type="Proteomes" id="UP001595896"/>
    </source>
</evidence>
<accession>A0ABV9P1X2</accession>
<evidence type="ECO:0000256" key="1">
    <source>
        <dbReference type="SAM" id="Phobius"/>
    </source>
</evidence>
<keyword evidence="1" id="KW-0472">Membrane</keyword>
<keyword evidence="1" id="KW-1133">Transmembrane helix</keyword>
<evidence type="ECO:0000313" key="2">
    <source>
        <dbReference type="EMBL" id="MFC4738294.1"/>
    </source>
</evidence>
<dbReference type="InterPro" id="IPR054381">
    <property type="entry name" value="CydS"/>
</dbReference>
<evidence type="ECO:0008006" key="4">
    <source>
        <dbReference type="Google" id="ProtNLM"/>
    </source>
</evidence>
<sequence>MTDFLIFWAPQLVLVACVVLVFLWAAKGRPPAFVRNAEAVNYDSEQEAEASAPELHDKKASGS</sequence>
<gene>
    <name evidence="2" type="ORF">ACFO4L_17110</name>
</gene>
<protein>
    <recommendedName>
        <fullName evidence="4">Cbb3-type cytochrome c oxidase subunit 3</fullName>
    </recommendedName>
</protein>
<dbReference type="RefSeq" id="WP_377910879.1">
    <property type="nucleotide sequence ID" value="NZ_JBHSGK010000021.1"/>
</dbReference>
<proteinExistence type="predicted"/>
<feature type="transmembrane region" description="Helical" evidence="1">
    <location>
        <begin position="6"/>
        <end position="26"/>
    </location>
</feature>
<name>A0ABV9P1X2_9BACI</name>
<keyword evidence="1" id="KW-0812">Transmembrane</keyword>
<dbReference type="Proteomes" id="UP001595896">
    <property type="component" value="Unassembled WGS sequence"/>
</dbReference>
<keyword evidence="3" id="KW-1185">Reference proteome</keyword>
<reference evidence="3" key="1">
    <citation type="journal article" date="2019" name="Int. J. Syst. Evol. Microbiol.">
        <title>The Global Catalogue of Microorganisms (GCM) 10K type strain sequencing project: providing services to taxonomists for standard genome sequencing and annotation.</title>
        <authorList>
            <consortium name="The Broad Institute Genomics Platform"/>
            <consortium name="The Broad Institute Genome Sequencing Center for Infectious Disease"/>
            <person name="Wu L."/>
            <person name="Ma J."/>
        </authorList>
    </citation>
    <scope>NUCLEOTIDE SEQUENCE [LARGE SCALE GENOMIC DNA]</scope>
    <source>
        <strain evidence="3">JCM 12165</strain>
    </source>
</reference>